<evidence type="ECO:0000256" key="7">
    <source>
        <dbReference type="RuleBase" id="RU003345"/>
    </source>
</evidence>
<evidence type="ECO:0000256" key="3">
    <source>
        <dbReference type="ARBA" id="ARBA00039122"/>
    </source>
</evidence>
<dbReference type="RefSeq" id="WP_142281246.1">
    <property type="nucleotide sequence ID" value="NZ_JACKRZ010000369.1"/>
</dbReference>
<dbReference type="FunFam" id="3.40.309.10:FF:000009">
    <property type="entry name" value="Aldehyde dehydrogenase A"/>
    <property type="match status" value="1"/>
</dbReference>
<proteinExistence type="inferred from homology"/>
<dbReference type="Pfam" id="PF00171">
    <property type="entry name" value="Aldedh"/>
    <property type="match status" value="1"/>
</dbReference>
<dbReference type="InterPro" id="IPR016160">
    <property type="entry name" value="Ald_DH_CS_CYS"/>
</dbReference>
<dbReference type="PANTHER" id="PTHR11699">
    <property type="entry name" value="ALDEHYDE DEHYDROGENASE-RELATED"/>
    <property type="match status" value="1"/>
</dbReference>
<dbReference type="InterPro" id="IPR016161">
    <property type="entry name" value="Ald_DH/histidinol_DH"/>
</dbReference>
<comment type="similarity">
    <text evidence="1 7">Belongs to the aldehyde dehydrogenase family.</text>
</comment>
<feature type="region of interest" description="Disordered" evidence="8">
    <location>
        <begin position="1"/>
        <end position="21"/>
    </location>
</feature>
<keyword evidence="11" id="KW-1185">Reference proteome</keyword>
<evidence type="ECO:0000313" key="11">
    <source>
        <dbReference type="Proteomes" id="UP000193529"/>
    </source>
</evidence>
<dbReference type="Gene3D" id="3.40.605.10">
    <property type="entry name" value="Aldehyde Dehydrogenase, Chain A, domain 1"/>
    <property type="match status" value="1"/>
</dbReference>
<accession>A0A1X1ZIS6</accession>
<dbReference type="EMBL" id="LQPJ01000109">
    <property type="protein sequence ID" value="ORW23238.1"/>
    <property type="molecule type" value="Genomic_DNA"/>
</dbReference>
<evidence type="ECO:0000256" key="6">
    <source>
        <dbReference type="PROSITE-ProRule" id="PRU10007"/>
    </source>
</evidence>
<evidence type="ECO:0000256" key="4">
    <source>
        <dbReference type="ARBA" id="ARBA00039663"/>
    </source>
</evidence>
<sequence length="523" mass="57140">MTTASKTKPERDDKSSGDSVVEVRNPADGSLVGVVPAVPAEQVTQVAGELRAAQPAWEALGPEGRAVHLRRWLDWIVDNQDRILGLVHREAGKSWGDAQIELLVCMEVINYYTKHGAEFLAEETRRPHGPASATKGLRIRYRPYELVGVITPWNYPLGMPMLDVPQALMAGAAVLTKPSEETPLGWAEVVRGWNEEIGAPPVLGCVTGRGETGRAVVDAADMVQFTGSTKTGRQVGIRCAERLIPVSLELGGKDAMIVLSDAPLERTVRGAIWGGLFNSGQSCVAVERIYVEDSIYDKFTSRLVDEVNKLRQGHDAAGSFSADIGALANEAQMAIVERHVSDAVARGARILTGGKRAERGLFYPPTVLVDVDHTMACMREETFGPLLPIMRVSSEDEAIALANDSTYGLGASIWTGSKERGERVGRRIEAGGVNVNNAMIHVFQFPLPMGGWKQSGLGHRMGGAEGIRKYCREQAVVTEKVLLPTETHWYPYSARKARITGAVLRLLEMHDWRRRLGLRPKAR</sequence>
<organism evidence="10 11">
    <name type="scientific">Mycobacterium palustre</name>
    <dbReference type="NCBI Taxonomy" id="153971"/>
    <lineage>
        <taxon>Bacteria</taxon>
        <taxon>Bacillati</taxon>
        <taxon>Actinomycetota</taxon>
        <taxon>Actinomycetes</taxon>
        <taxon>Mycobacteriales</taxon>
        <taxon>Mycobacteriaceae</taxon>
        <taxon>Mycobacterium</taxon>
        <taxon>Mycobacterium simiae complex</taxon>
    </lineage>
</organism>
<dbReference type="STRING" id="153971.AWC19_11800"/>
<evidence type="ECO:0000256" key="2">
    <source>
        <dbReference type="ARBA" id="ARBA00023002"/>
    </source>
</evidence>
<evidence type="ECO:0000256" key="8">
    <source>
        <dbReference type="SAM" id="MobiDB-lite"/>
    </source>
</evidence>
<name>A0A1X1ZIS6_9MYCO</name>
<comment type="catalytic activity">
    <reaction evidence="5">
        <text>succinate semialdehyde + NADP(+) + H2O = succinate + NADPH + 2 H(+)</text>
        <dbReference type="Rhea" id="RHEA:13213"/>
        <dbReference type="ChEBI" id="CHEBI:15377"/>
        <dbReference type="ChEBI" id="CHEBI:15378"/>
        <dbReference type="ChEBI" id="CHEBI:30031"/>
        <dbReference type="ChEBI" id="CHEBI:57706"/>
        <dbReference type="ChEBI" id="CHEBI:57783"/>
        <dbReference type="ChEBI" id="CHEBI:58349"/>
        <dbReference type="EC" id="1.2.1.79"/>
    </reaction>
</comment>
<feature type="active site" evidence="6">
    <location>
        <position position="249"/>
    </location>
</feature>
<dbReference type="PROSITE" id="PS00070">
    <property type="entry name" value="ALDEHYDE_DEHYDR_CYS"/>
    <property type="match status" value="1"/>
</dbReference>
<dbReference type="InterPro" id="IPR016162">
    <property type="entry name" value="Ald_DH_N"/>
</dbReference>
<dbReference type="CDD" id="cd07099">
    <property type="entry name" value="ALDH_DDALDH"/>
    <property type="match status" value="1"/>
</dbReference>
<gene>
    <name evidence="10" type="ORF">AWC19_11800</name>
</gene>
<evidence type="ECO:0000259" key="9">
    <source>
        <dbReference type="Pfam" id="PF00171"/>
    </source>
</evidence>
<feature type="domain" description="Aldehyde dehydrogenase" evidence="9">
    <location>
        <begin position="17"/>
        <end position="476"/>
    </location>
</feature>
<reference evidence="10 11" key="1">
    <citation type="submission" date="2016-01" db="EMBL/GenBank/DDBJ databases">
        <title>The new phylogeny of the genus Mycobacterium.</title>
        <authorList>
            <person name="Tarcisio F."/>
            <person name="Conor M."/>
            <person name="Antonella G."/>
            <person name="Elisabetta G."/>
            <person name="Giulia F.S."/>
            <person name="Sara T."/>
            <person name="Anna F."/>
            <person name="Clotilde B."/>
            <person name="Roberto B."/>
            <person name="Veronica D.S."/>
            <person name="Fabio R."/>
            <person name="Monica P."/>
            <person name="Olivier J."/>
            <person name="Enrico T."/>
            <person name="Nicola S."/>
        </authorList>
    </citation>
    <scope>NUCLEOTIDE SEQUENCE [LARGE SCALE GENOMIC DNA]</scope>
    <source>
        <strain evidence="10 11">DSM 44572</strain>
    </source>
</reference>
<dbReference type="InterPro" id="IPR029510">
    <property type="entry name" value="Ald_DH_CS_GLU"/>
</dbReference>
<dbReference type="InterPro" id="IPR016163">
    <property type="entry name" value="Ald_DH_C"/>
</dbReference>
<protein>
    <recommendedName>
        <fullName evidence="4">Putative succinate-semialdehyde dehydrogenase [NADP(+)] 2</fullName>
        <ecNumber evidence="3">1.2.1.79</ecNumber>
    </recommendedName>
</protein>
<dbReference type="Gene3D" id="3.40.309.10">
    <property type="entry name" value="Aldehyde Dehydrogenase, Chain A, domain 2"/>
    <property type="match status" value="1"/>
</dbReference>
<evidence type="ECO:0000256" key="5">
    <source>
        <dbReference type="ARBA" id="ARBA00048559"/>
    </source>
</evidence>
<dbReference type="OrthoDB" id="6882680at2"/>
<dbReference type="Proteomes" id="UP000193529">
    <property type="component" value="Unassembled WGS sequence"/>
</dbReference>
<evidence type="ECO:0000256" key="1">
    <source>
        <dbReference type="ARBA" id="ARBA00009986"/>
    </source>
</evidence>
<evidence type="ECO:0000313" key="10">
    <source>
        <dbReference type="EMBL" id="ORW23238.1"/>
    </source>
</evidence>
<dbReference type="EC" id="1.2.1.79" evidence="3"/>
<dbReference type="AlphaFoldDB" id="A0A1X1ZIS6"/>
<dbReference type="InterPro" id="IPR015590">
    <property type="entry name" value="Aldehyde_DH_dom"/>
</dbReference>
<dbReference type="GO" id="GO:0036243">
    <property type="term" value="F:succinate-semialdehyde dehydrogenase (NADP+) activity"/>
    <property type="evidence" value="ECO:0007669"/>
    <property type="project" value="UniProtKB-EC"/>
</dbReference>
<keyword evidence="2 7" id="KW-0560">Oxidoreductase</keyword>
<feature type="compositionally biased region" description="Basic and acidic residues" evidence="8">
    <location>
        <begin position="7"/>
        <end position="16"/>
    </location>
</feature>
<dbReference type="PROSITE" id="PS00687">
    <property type="entry name" value="ALDEHYDE_DEHYDR_GLU"/>
    <property type="match status" value="1"/>
</dbReference>
<dbReference type="SUPFAM" id="SSF53720">
    <property type="entry name" value="ALDH-like"/>
    <property type="match status" value="1"/>
</dbReference>
<comment type="caution">
    <text evidence="10">The sequence shown here is derived from an EMBL/GenBank/DDBJ whole genome shotgun (WGS) entry which is preliminary data.</text>
</comment>